<dbReference type="Proteomes" id="UP000039865">
    <property type="component" value="Unassembled WGS sequence"/>
</dbReference>
<keyword evidence="3" id="KW-0106">Calcium</keyword>
<dbReference type="GO" id="GO:0005509">
    <property type="term" value="F:calcium ion binding"/>
    <property type="evidence" value="ECO:0007669"/>
    <property type="project" value="InterPro"/>
</dbReference>
<reference evidence="6 7" key="1">
    <citation type="submission" date="2014-06" db="EMBL/GenBank/DDBJ databases">
        <authorList>
            <person name="Swart Estienne"/>
        </authorList>
    </citation>
    <scope>NUCLEOTIDE SEQUENCE [LARGE SCALE GENOMIC DNA]</scope>
    <source>
        <strain evidence="6 7">130c</strain>
    </source>
</reference>
<dbReference type="InterPro" id="IPR018247">
    <property type="entry name" value="EF_Hand_1_Ca_BS"/>
</dbReference>
<dbReference type="OrthoDB" id="191686at2759"/>
<keyword evidence="7" id="KW-1185">Reference proteome</keyword>
<dbReference type="EMBL" id="CCKQ01017890">
    <property type="protein sequence ID" value="CDW89806.1"/>
    <property type="molecule type" value="Genomic_DNA"/>
</dbReference>
<dbReference type="AlphaFoldDB" id="A0A078B6G1"/>
<protein>
    <submittedName>
        <fullName evidence="6">Ef hand family protein</fullName>
    </submittedName>
</protein>
<dbReference type="InterPro" id="IPR051581">
    <property type="entry name" value="Ca-bind"/>
</dbReference>
<evidence type="ECO:0000313" key="6">
    <source>
        <dbReference type="EMBL" id="CDW89806.1"/>
    </source>
</evidence>
<feature type="domain" description="EF-hand" evidence="5">
    <location>
        <begin position="159"/>
        <end position="194"/>
    </location>
</feature>
<dbReference type="SMART" id="SM00054">
    <property type="entry name" value="EFh"/>
    <property type="match status" value="5"/>
</dbReference>
<dbReference type="CDD" id="cd00051">
    <property type="entry name" value="EFh"/>
    <property type="match status" value="1"/>
</dbReference>
<dbReference type="PROSITE" id="PS50222">
    <property type="entry name" value="EF_HAND_2"/>
    <property type="match status" value="5"/>
</dbReference>
<feature type="compositionally biased region" description="Low complexity" evidence="4">
    <location>
        <begin position="292"/>
        <end position="306"/>
    </location>
</feature>
<dbReference type="SUPFAM" id="SSF47473">
    <property type="entry name" value="EF-hand"/>
    <property type="match status" value="2"/>
</dbReference>
<dbReference type="InterPro" id="IPR011992">
    <property type="entry name" value="EF-hand-dom_pair"/>
</dbReference>
<dbReference type="Gene3D" id="1.10.238.10">
    <property type="entry name" value="EF-hand"/>
    <property type="match status" value="3"/>
</dbReference>
<evidence type="ECO:0000256" key="3">
    <source>
        <dbReference type="ARBA" id="ARBA00022837"/>
    </source>
</evidence>
<feature type="domain" description="EF-hand" evidence="5">
    <location>
        <begin position="561"/>
        <end position="596"/>
    </location>
</feature>
<accession>A0A078B6G1</accession>
<feature type="domain" description="EF-hand" evidence="5">
    <location>
        <begin position="525"/>
        <end position="560"/>
    </location>
</feature>
<dbReference type="PROSITE" id="PS00018">
    <property type="entry name" value="EF_HAND_1"/>
    <property type="match status" value="3"/>
</dbReference>
<gene>
    <name evidence="6" type="primary">Contig14469.g15416</name>
    <name evidence="6" type="ORF">STYLEM_18945</name>
</gene>
<keyword evidence="1" id="KW-0479">Metal-binding</keyword>
<dbReference type="InterPro" id="IPR002048">
    <property type="entry name" value="EF_hand_dom"/>
</dbReference>
<evidence type="ECO:0000259" key="5">
    <source>
        <dbReference type="PROSITE" id="PS50222"/>
    </source>
</evidence>
<evidence type="ECO:0000313" key="7">
    <source>
        <dbReference type="Proteomes" id="UP000039865"/>
    </source>
</evidence>
<dbReference type="InParanoid" id="A0A078B6G1"/>
<dbReference type="PANTHER" id="PTHR34524:SF6">
    <property type="entry name" value="CALCYPHOSINE LIKE"/>
    <property type="match status" value="1"/>
</dbReference>
<dbReference type="PANTHER" id="PTHR34524">
    <property type="entry name" value="CALCYPHOSIN"/>
    <property type="match status" value="1"/>
</dbReference>
<name>A0A078B6G1_STYLE</name>
<evidence type="ECO:0000256" key="2">
    <source>
        <dbReference type="ARBA" id="ARBA00022737"/>
    </source>
</evidence>
<feature type="domain" description="EF-hand" evidence="5">
    <location>
        <begin position="436"/>
        <end position="471"/>
    </location>
</feature>
<feature type="region of interest" description="Disordered" evidence="4">
    <location>
        <begin position="286"/>
        <end position="307"/>
    </location>
</feature>
<keyword evidence="2" id="KW-0677">Repeat</keyword>
<dbReference type="Pfam" id="PF13499">
    <property type="entry name" value="EF-hand_7"/>
    <property type="match status" value="1"/>
</dbReference>
<organism evidence="6 7">
    <name type="scientific">Stylonychia lemnae</name>
    <name type="common">Ciliate</name>
    <dbReference type="NCBI Taxonomy" id="5949"/>
    <lineage>
        <taxon>Eukaryota</taxon>
        <taxon>Sar</taxon>
        <taxon>Alveolata</taxon>
        <taxon>Ciliophora</taxon>
        <taxon>Intramacronucleata</taxon>
        <taxon>Spirotrichea</taxon>
        <taxon>Stichotrichia</taxon>
        <taxon>Sporadotrichida</taxon>
        <taxon>Oxytrichidae</taxon>
        <taxon>Stylonychinae</taxon>
        <taxon>Stylonychia</taxon>
    </lineage>
</organism>
<dbReference type="Pfam" id="PF13833">
    <property type="entry name" value="EF-hand_8"/>
    <property type="match status" value="2"/>
</dbReference>
<evidence type="ECO:0000256" key="1">
    <source>
        <dbReference type="ARBA" id="ARBA00022723"/>
    </source>
</evidence>
<evidence type="ECO:0000256" key="4">
    <source>
        <dbReference type="SAM" id="MobiDB-lite"/>
    </source>
</evidence>
<sequence>MNIGDQTLEKLAQLFCCDSLCEREVDIQREVSAQNPDFVLLNIFKRISGASSILGVAQDNHLNCITSLDLVAFFKQNGKIIGERDCYLIVTLFDSNNDGRLSFSEIIEGLKIVEVKKQELVSQFDWSSLEAFRVIDEYSHGNINNDKVFLCQYDCFASVEEEDLSRLIRKYDKDSDRKWSFREFVGALSPKSQYSLKAKDLDKVNINGFVMPTQDEYEDADESAASKENLIPTSGPAFSKASKSTTAMSLYKGGYDAASMKSNNQYKSFTGDDGIFNMRHVDSEMEAPNRKQTNNSMQNQSQQPRSKTTYKVFGKDEIMNYPYLCDEQNAQNVQQETMLADKLKQINQTRNPNQQNTNSLIQQESFGDYRVQLIQAFIDMMQVEGNLERKRRELTLRTDFNLSDVFKLFNSVKNSRRGIDVDDLFYVLKEHIKLTLTKDEVFILFYKLDRDGDGFINYSELCGAFIPFQHEYAVLIQSRPAYYGEQTHPREYFSNETKDFLKRTIRGLVDCEVSIELIKQKIYQKLRLNCESAFQQIDRRGKGMVTIDDLRNYLKSGNVFAVEKELSLLFTRLDKDENGVITLPEFVAGISPFMNKNQQ</sequence>
<feature type="domain" description="EF-hand" evidence="5">
    <location>
        <begin position="81"/>
        <end position="116"/>
    </location>
</feature>
<proteinExistence type="predicted"/>